<dbReference type="EC" id="4.6.1.1" evidence="3"/>
<dbReference type="Pfam" id="PF00211">
    <property type="entry name" value="Guanylate_cyc"/>
    <property type="match status" value="1"/>
</dbReference>
<evidence type="ECO:0000313" key="3">
    <source>
        <dbReference type="EMBL" id="NQE35571.1"/>
    </source>
</evidence>
<feature type="domain" description="Guanylate cyclase" evidence="2">
    <location>
        <begin position="36"/>
        <end position="168"/>
    </location>
</feature>
<keyword evidence="3" id="KW-0456">Lyase</keyword>
<sequence length="219" mass="25127">MPNESDEFDELLKNFRPNPDLLEQLKNFHGEEKEVSIFFVNLYGVERLTQQMEVETRVELFHHYFQVMVETVFEHQGTVDKYIGSTIMVVFKSPMPLEDHPLMAIKTALAMRERLPEINSSWFPEEQHPLSIGIGINTDRVFCGNVGSPQRMDFTAVGHGVNVANHLSQQTQQYACDILIGQKTYESCAEYVQVRERDSTQLTPEGNPFNVYELIGLKA</sequence>
<keyword evidence="4" id="KW-1185">Reference proteome</keyword>
<accession>A0ABX2CZ39</accession>
<dbReference type="CDD" id="cd07302">
    <property type="entry name" value="CHD"/>
    <property type="match status" value="1"/>
</dbReference>
<name>A0ABX2CZ39_9CYAN</name>
<dbReference type="PANTHER" id="PTHR43081">
    <property type="entry name" value="ADENYLATE CYCLASE, TERMINAL-DIFFERENTIATION SPECIFIC-RELATED"/>
    <property type="match status" value="1"/>
</dbReference>
<dbReference type="SMART" id="SM00044">
    <property type="entry name" value="CYCc"/>
    <property type="match status" value="1"/>
</dbReference>
<dbReference type="RefSeq" id="WP_172189065.1">
    <property type="nucleotide sequence ID" value="NZ_CAWPPK010000272.1"/>
</dbReference>
<comment type="caution">
    <text evidence="3">The sequence shown here is derived from an EMBL/GenBank/DDBJ whole genome shotgun (WGS) entry which is preliminary data.</text>
</comment>
<evidence type="ECO:0000313" key="4">
    <source>
        <dbReference type="Proteomes" id="UP000702425"/>
    </source>
</evidence>
<gene>
    <name evidence="3" type="primary">cyaA_9</name>
    <name evidence="3" type="ORF">E5S67_03306</name>
</gene>
<dbReference type="GO" id="GO:0004016">
    <property type="term" value="F:adenylate cyclase activity"/>
    <property type="evidence" value="ECO:0007669"/>
    <property type="project" value="UniProtKB-EC"/>
</dbReference>
<dbReference type="SUPFAM" id="SSF55073">
    <property type="entry name" value="Nucleotide cyclase"/>
    <property type="match status" value="1"/>
</dbReference>
<evidence type="ECO:0000256" key="1">
    <source>
        <dbReference type="ARBA" id="ARBA00005381"/>
    </source>
</evidence>
<dbReference type="InterPro" id="IPR029787">
    <property type="entry name" value="Nucleotide_cyclase"/>
</dbReference>
<dbReference type="Gene3D" id="3.30.70.1230">
    <property type="entry name" value="Nucleotide cyclase"/>
    <property type="match status" value="1"/>
</dbReference>
<dbReference type="InterPro" id="IPR050697">
    <property type="entry name" value="Adenylyl/Guanylyl_Cyclase_3/4"/>
</dbReference>
<organism evidence="3 4">
    <name type="scientific">Microcoleus asticus IPMA8</name>
    <dbReference type="NCBI Taxonomy" id="2563858"/>
    <lineage>
        <taxon>Bacteria</taxon>
        <taxon>Bacillati</taxon>
        <taxon>Cyanobacteriota</taxon>
        <taxon>Cyanophyceae</taxon>
        <taxon>Oscillatoriophycideae</taxon>
        <taxon>Oscillatoriales</taxon>
        <taxon>Microcoleaceae</taxon>
        <taxon>Microcoleus</taxon>
        <taxon>Microcoleus asticus</taxon>
    </lineage>
</organism>
<reference evidence="3 4" key="1">
    <citation type="journal article" date="2020" name="Sci. Rep.">
        <title>A novel cyanobacterial geosmin producer, revising GeoA distribution and dispersion patterns in Bacteria.</title>
        <authorList>
            <person name="Churro C."/>
            <person name="Semedo-Aguiar A.P."/>
            <person name="Silva A.D."/>
            <person name="Pereira-Leal J.B."/>
            <person name="Leite R.B."/>
        </authorList>
    </citation>
    <scope>NUCLEOTIDE SEQUENCE [LARGE SCALE GENOMIC DNA]</scope>
    <source>
        <strain evidence="3 4">IPMA8</strain>
    </source>
</reference>
<comment type="similarity">
    <text evidence="1">Belongs to the adenylyl cyclase class-3 family.</text>
</comment>
<evidence type="ECO:0000259" key="2">
    <source>
        <dbReference type="PROSITE" id="PS50125"/>
    </source>
</evidence>
<proteinExistence type="inferred from homology"/>
<dbReference type="Proteomes" id="UP000702425">
    <property type="component" value="Unassembled WGS sequence"/>
</dbReference>
<dbReference type="EMBL" id="SRRZ01000058">
    <property type="protein sequence ID" value="NQE35571.1"/>
    <property type="molecule type" value="Genomic_DNA"/>
</dbReference>
<dbReference type="PANTHER" id="PTHR43081:SF1">
    <property type="entry name" value="ADENYLATE CYCLASE, TERMINAL-DIFFERENTIATION SPECIFIC"/>
    <property type="match status" value="1"/>
</dbReference>
<protein>
    <submittedName>
        <fullName evidence="3">Adenylate cyclase 1</fullName>
        <ecNumber evidence="3">4.6.1.1</ecNumber>
    </submittedName>
</protein>
<dbReference type="PROSITE" id="PS50125">
    <property type="entry name" value="GUANYLATE_CYCLASE_2"/>
    <property type="match status" value="1"/>
</dbReference>
<dbReference type="InterPro" id="IPR001054">
    <property type="entry name" value="A/G_cyclase"/>
</dbReference>